<accession>A0AB33C2Q4</accession>
<dbReference type="Proteomes" id="UP000192439">
    <property type="component" value="Chromosome"/>
</dbReference>
<keyword evidence="4" id="KW-1185">Reference proteome</keyword>
<sequence length="134" mass="15394">MRHKIVEQDLRQIIAADLPWQTLAGKTVFISGANGFLPTYIVEILLYLNEQKRHYSIKVIGLVRNKEKALKRLEFYQNRTDLELIEQDVSSPICLDLKIDFIIHAASQASPKYYGKDQAGTLFGNIISEYPRNL</sequence>
<keyword evidence="1" id="KW-0472">Membrane</keyword>
<dbReference type="RefSeq" id="WP_002749264.1">
    <property type="nucleotide sequence ID" value="NZ_CP020771.1"/>
</dbReference>
<feature type="transmembrane region" description="Helical" evidence="1">
    <location>
        <begin position="28"/>
        <end position="48"/>
    </location>
</feature>
<dbReference type="AlphaFoldDB" id="A0AB33C2Q4"/>
<evidence type="ECO:0000313" key="4">
    <source>
        <dbReference type="Proteomes" id="UP000192439"/>
    </source>
</evidence>
<dbReference type="SUPFAM" id="SSF51735">
    <property type="entry name" value="NAD(P)-binding Rossmann-fold domains"/>
    <property type="match status" value="1"/>
</dbReference>
<proteinExistence type="predicted"/>
<keyword evidence="1" id="KW-1133">Transmembrane helix</keyword>
<dbReference type="EMBL" id="CP020771">
    <property type="protein sequence ID" value="ARI82821.1"/>
    <property type="molecule type" value="Genomic_DNA"/>
</dbReference>
<protein>
    <recommendedName>
        <fullName evidence="2">NAD-dependent epimerase/dehydratase domain-containing protein</fullName>
    </recommendedName>
</protein>
<dbReference type="Pfam" id="PF01370">
    <property type="entry name" value="Epimerase"/>
    <property type="match status" value="1"/>
</dbReference>
<organism evidence="3 4">
    <name type="scientific">Microcystis aeruginosa PCC 7806SL</name>
    <dbReference type="NCBI Taxonomy" id="1903187"/>
    <lineage>
        <taxon>Bacteria</taxon>
        <taxon>Bacillati</taxon>
        <taxon>Cyanobacteriota</taxon>
        <taxon>Cyanophyceae</taxon>
        <taxon>Oscillatoriophycideae</taxon>
        <taxon>Chroococcales</taxon>
        <taxon>Microcystaceae</taxon>
        <taxon>Microcystis</taxon>
    </lineage>
</organism>
<keyword evidence="1" id="KW-0812">Transmembrane</keyword>
<evidence type="ECO:0000259" key="2">
    <source>
        <dbReference type="Pfam" id="PF01370"/>
    </source>
</evidence>
<dbReference type="InterPro" id="IPR036291">
    <property type="entry name" value="NAD(P)-bd_dom_sf"/>
</dbReference>
<evidence type="ECO:0000313" key="3">
    <source>
        <dbReference type="EMBL" id="ARI82821.1"/>
    </source>
</evidence>
<gene>
    <name evidence="3" type="ORF">BH695_3542</name>
</gene>
<name>A0AB33C2Q4_MICA7</name>
<reference evidence="3 4" key="1">
    <citation type="journal article" date="2018" name="Harmful Algae">
        <title>The highly heterogeneous methylated genomes and diverse restriction-modification systems of bloom-forming Microcystis.</title>
        <authorList>
            <person name="Zhao L."/>
            <person name="Song Y."/>
            <person name="Li L."/>
            <person name="Gan N."/>
            <person name="Brand J.J."/>
            <person name="Song L."/>
        </authorList>
    </citation>
    <scope>NUCLEOTIDE SEQUENCE [LARGE SCALE GENOMIC DNA]</scope>
    <source>
        <strain evidence="3 4">PCC 7806SL</strain>
    </source>
</reference>
<feature type="domain" description="NAD-dependent epimerase/dehydratase" evidence="2">
    <location>
        <begin position="28"/>
        <end position="125"/>
    </location>
</feature>
<evidence type="ECO:0000256" key="1">
    <source>
        <dbReference type="SAM" id="Phobius"/>
    </source>
</evidence>
<dbReference type="InterPro" id="IPR001509">
    <property type="entry name" value="Epimerase_deHydtase"/>
</dbReference>
<dbReference type="Gene3D" id="3.40.50.720">
    <property type="entry name" value="NAD(P)-binding Rossmann-like Domain"/>
    <property type="match status" value="1"/>
</dbReference>